<dbReference type="KEGG" id="cts:Ctha_2311"/>
<dbReference type="PROSITE" id="PS50293">
    <property type="entry name" value="TPR_REGION"/>
    <property type="match status" value="6"/>
</dbReference>
<keyword evidence="1" id="KW-0802">TPR repeat</keyword>
<protein>
    <submittedName>
        <fullName evidence="3">TPR repeat-containing protein</fullName>
    </submittedName>
</protein>
<organism evidence="3 4">
    <name type="scientific">Chloroherpeton thalassium (strain ATCC 35110 / GB-78)</name>
    <dbReference type="NCBI Taxonomy" id="517418"/>
    <lineage>
        <taxon>Bacteria</taxon>
        <taxon>Pseudomonadati</taxon>
        <taxon>Chlorobiota</taxon>
        <taxon>Chlorobiia</taxon>
        <taxon>Chlorobiales</taxon>
        <taxon>Chloroherpetonaceae</taxon>
        <taxon>Chloroherpeton</taxon>
    </lineage>
</organism>
<dbReference type="Gene3D" id="1.25.40.10">
    <property type="entry name" value="Tetratricopeptide repeat domain"/>
    <property type="match status" value="3"/>
</dbReference>
<feature type="repeat" description="TPR" evidence="1">
    <location>
        <begin position="445"/>
        <end position="478"/>
    </location>
</feature>
<dbReference type="SMART" id="SM00028">
    <property type="entry name" value="TPR"/>
    <property type="match status" value="12"/>
</dbReference>
<dbReference type="Pfam" id="PF00515">
    <property type="entry name" value="TPR_1"/>
    <property type="match status" value="1"/>
</dbReference>
<proteinExistence type="predicted"/>
<dbReference type="Pfam" id="PF13414">
    <property type="entry name" value="TPR_11"/>
    <property type="match status" value="4"/>
</dbReference>
<feature type="repeat" description="TPR" evidence="1">
    <location>
        <begin position="313"/>
        <end position="346"/>
    </location>
</feature>
<feature type="transmembrane region" description="Helical" evidence="2">
    <location>
        <begin position="23"/>
        <end position="44"/>
    </location>
</feature>
<dbReference type="PROSITE" id="PS50005">
    <property type="entry name" value="TPR"/>
    <property type="match status" value="8"/>
</dbReference>
<feature type="repeat" description="TPR" evidence="1">
    <location>
        <begin position="279"/>
        <end position="312"/>
    </location>
</feature>
<dbReference type="AlphaFoldDB" id="B3QWK2"/>
<reference evidence="3 4" key="1">
    <citation type="submission" date="2008-06" db="EMBL/GenBank/DDBJ databases">
        <title>Complete sequence of Chloroherpeton thalassium ATCC 35110.</title>
        <authorList>
            <consortium name="US DOE Joint Genome Institute"/>
            <person name="Lucas S."/>
            <person name="Copeland A."/>
            <person name="Lapidus A."/>
            <person name="Glavina del Rio T."/>
            <person name="Dalin E."/>
            <person name="Tice H."/>
            <person name="Bruce D."/>
            <person name="Goodwin L."/>
            <person name="Pitluck S."/>
            <person name="Schmutz J."/>
            <person name="Larimer F."/>
            <person name="Land M."/>
            <person name="Hauser L."/>
            <person name="Kyrpides N."/>
            <person name="Mikhailova N."/>
            <person name="Liu Z."/>
            <person name="Li T."/>
            <person name="Zhao F."/>
            <person name="Overmann J."/>
            <person name="Bryant D.A."/>
            <person name="Richardson P."/>
        </authorList>
    </citation>
    <scope>NUCLEOTIDE SEQUENCE [LARGE SCALE GENOMIC DNA]</scope>
    <source>
        <strain evidence="4">ATCC 35110 / GB-78</strain>
    </source>
</reference>
<evidence type="ECO:0000256" key="2">
    <source>
        <dbReference type="SAM" id="Phobius"/>
    </source>
</evidence>
<sequence length="595" mass="66591">MQTTSKTTEANLVFYLNKPHKFLLFKGLPVFFLIGICLFSKSAFSTPPPSDFRATLPQALDDSAKAVHNCELGYKYLKAKNTQQSLLAFQAATSASPSCSKAFVGLGDAYVAQGNDQKAIAAYEQAIRLNPENVNAYDGLSLVYMKTWQYEKAALYAEKAIQYQPDLTSAQIRLSMAQFQLRQFQEAFQSMNIAQNLLKETLRHHPDSTDARKALGMAYLISGDWNSALSQYIVLKDQDSVLAAELYQEILSQKAEQELQLEFFESMLHKRDVKKAGRFEANFQLGSAYLRKQEYEKAIEFYKAALEIKPNTVDALNALGVCYLNLERYNEAISVLKLAIDYDPSKPQIYSNLGTAYFSSDRFQDAIAAFEKAVSLNDKLAYPYYGIGISYYSLESKMNMLSSLNASIYVRSGSLGKNANAAKNERFQNIIEPLEHAVKLRPDLASAHFGLGMAYLETGLFGKAIEAFNQAVRFNPEFAQAFAGLGSVYMKLGYKGEAKKALEEAIKLKPEFVDAHLQLGSLFIDEGEYALAIKSFNNITVLNPQNAQAHYLLGQLYIQTNDRAAAMKQLDILDQLSPYLANKLLYALKKRGYLH</sequence>
<feature type="repeat" description="TPR" evidence="1">
    <location>
        <begin position="513"/>
        <end position="546"/>
    </location>
</feature>
<evidence type="ECO:0000256" key="1">
    <source>
        <dbReference type="PROSITE-ProRule" id="PRU00339"/>
    </source>
</evidence>
<keyword evidence="2" id="KW-1133">Transmembrane helix</keyword>
<dbReference type="eggNOG" id="COG0457">
    <property type="taxonomic scope" value="Bacteria"/>
</dbReference>
<dbReference type="InterPro" id="IPR011990">
    <property type="entry name" value="TPR-like_helical_dom_sf"/>
</dbReference>
<feature type="repeat" description="TPR" evidence="1">
    <location>
        <begin position="479"/>
        <end position="512"/>
    </location>
</feature>
<gene>
    <name evidence="3" type="ordered locus">Ctha_2311</name>
</gene>
<dbReference type="HOGENOM" id="CLU_003728_2_5_10"/>
<feature type="repeat" description="TPR" evidence="1">
    <location>
        <begin position="134"/>
        <end position="167"/>
    </location>
</feature>
<evidence type="ECO:0000313" key="3">
    <source>
        <dbReference type="EMBL" id="ACF14762.1"/>
    </source>
</evidence>
<feature type="repeat" description="TPR" evidence="1">
    <location>
        <begin position="100"/>
        <end position="133"/>
    </location>
</feature>
<keyword evidence="2" id="KW-0472">Membrane</keyword>
<dbReference type="STRING" id="517418.Ctha_2311"/>
<keyword evidence="4" id="KW-1185">Reference proteome</keyword>
<dbReference type="InterPro" id="IPR019734">
    <property type="entry name" value="TPR_rpt"/>
</dbReference>
<dbReference type="Proteomes" id="UP000001208">
    <property type="component" value="Chromosome"/>
</dbReference>
<accession>B3QWK2</accession>
<name>B3QWK2_CHLT3</name>
<feature type="repeat" description="TPR" evidence="1">
    <location>
        <begin position="347"/>
        <end position="380"/>
    </location>
</feature>
<dbReference type="PANTHER" id="PTHR12558">
    <property type="entry name" value="CELL DIVISION CYCLE 16,23,27"/>
    <property type="match status" value="1"/>
</dbReference>
<dbReference type="EMBL" id="CP001100">
    <property type="protein sequence ID" value="ACF14762.1"/>
    <property type="molecule type" value="Genomic_DNA"/>
</dbReference>
<evidence type="ECO:0000313" key="4">
    <source>
        <dbReference type="Proteomes" id="UP000001208"/>
    </source>
</evidence>
<dbReference type="PANTHER" id="PTHR12558:SF13">
    <property type="entry name" value="CELL DIVISION CYCLE PROTEIN 27 HOMOLOG"/>
    <property type="match status" value="1"/>
</dbReference>
<keyword evidence="2" id="KW-0812">Transmembrane</keyword>
<dbReference type="SUPFAM" id="SSF48452">
    <property type="entry name" value="TPR-like"/>
    <property type="match status" value="2"/>
</dbReference>